<dbReference type="EMBL" id="AWTC01000005">
    <property type="protein sequence ID" value="EST12442.1"/>
    <property type="molecule type" value="Genomic_DNA"/>
</dbReference>
<dbReference type="SMART" id="SM00471">
    <property type="entry name" value="HDc"/>
    <property type="match status" value="1"/>
</dbReference>
<dbReference type="Gene3D" id="1.10.472.50">
    <property type="entry name" value="HD-domain/PDEase-like"/>
    <property type="match status" value="1"/>
</dbReference>
<evidence type="ECO:0000259" key="1">
    <source>
        <dbReference type="SMART" id="SM00471"/>
    </source>
</evidence>
<dbReference type="PANTHER" id="PTHR33594:SF1">
    <property type="entry name" value="HD_PDEASE DOMAIN-CONTAINING PROTEIN"/>
    <property type="match status" value="1"/>
</dbReference>
<dbReference type="STRING" id="1395513.P343_07375"/>
<dbReference type="Pfam" id="PF01966">
    <property type="entry name" value="HD"/>
    <property type="match status" value="1"/>
</dbReference>
<dbReference type="eggNOG" id="COG1418">
    <property type="taxonomic scope" value="Bacteria"/>
</dbReference>
<name>V6IYD7_9BACL</name>
<protein>
    <submittedName>
        <fullName evidence="2">Phosphohydrolase</fullName>
    </submittedName>
</protein>
<gene>
    <name evidence="2" type="ORF">P343_07375</name>
</gene>
<proteinExistence type="predicted"/>
<dbReference type="InterPro" id="IPR003607">
    <property type="entry name" value="HD/PDEase_dom"/>
</dbReference>
<organism evidence="2 3">
    <name type="scientific">Sporolactobacillus laevolacticus DSM 442</name>
    <dbReference type="NCBI Taxonomy" id="1395513"/>
    <lineage>
        <taxon>Bacteria</taxon>
        <taxon>Bacillati</taxon>
        <taxon>Bacillota</taxon>
        <taxon>Bacilli</taxon>
        <taxon>Bacillales</taxon>
        <taxon>Sporolactobacillaceae</taxon>
        <taxon>Sporolactobacillus</taxon>
    </lineage>
</organism>
<evidence type="ECO:0000313" key="3">
    <source>
        <dbReference type="Proteomes" id="UP000018296"/>
    </source>
</evidence>
<dbReference type="InterPro" id="IPR006674">
    <property type="entry name" value="HD_domain"/>
</dbReference>
<dbReference type="PANTHER" id="PTHR33594">
    <property type="entry name" value="SUPERFAMILY HYDROLASE, PUTATIVE (AFU_ORTHOLOGUE AFUA_1G03035)-RELATED"/>
    <property type="match status" value="1"/>
</dbReference>
<sequence length="238" mass="27173">MDIVSRTADYVKSKFYGEGSGHDWWHIHRVYETSLQIMEREHHDGVNKEVVALAALLHDIADWKFNNGDDEAGPSAAAEWLESQQASPSVIESVCKIIRHLSFKGAGVPTPMDNLEGKIVQDADRLDAIGAIGIARAFAYGGYKNREMFDSEILLQSHQTAAEYKAQQSTTVNHFYEKLLLLRDRMNTETGKKIAEERHHFMVQFLEQFFRESHDEACWHAQELQQFQCKKANTSKSM</sequence>
<keyword evidence="3" id="KW-1185">Reference proteome</keyword>
<dbReference type="CDD" id="cd00077">
    <property type="entry name" value="HDc"/>
    <property type="match status" value="1"/>
</dbReference>
<comment type="caution">
    <text evidence="2">The sequence shown here is derived from an EMBL/GenBank/DDBJ whole genome shotgun (WGS) entry which is preliminary data.</text>
</comment>
<dbReference type="RefSeq" id="WP_023509750.1">
    <property type="nucleotide sequence ID" value="NZ_AWTC01000005.1"/>
</dbReference>
<evidence type="ECO:0000313" key="2">
    <source>
        <dbReference type="EMBL" id="EST12442.1"/>
    </source>
</evidence>
<dbReference type="PATRIC" id="fig|1395513.3.peg.1500"/>
<reference evidence="2 3" key="1">
    <citation type="journal article" date="2013" name="Genome Announc.">
        <title>Genome Sequence of Sporolactobacillus laevolacticus DSM442, an Efficient Polymer-Grade D-Lactate Producer from Agricultural Waste Cottonseed as a Nitrogen Source.</title>
        <authorList>
            <person name="Wang H."/>
            <person name="Wang L."/>
            <person name="Ju J."/>
            <person name="Yu B."/>
            <person name="Ma Y."/>
        </authorList>
    </citation>
    <scope>NUCLEOTIDE SEQUENCE [LARGE SCALE GENOMIC DNA]</scope>
    <source>
        <strain evidence="2 3">DSM 442</strain>
    </source>
</reference>
<dbReference type="AlphaFoldDB" id="V6IYD7"/>
<dbReference type="GO" id="GO:0016787">
    <property type="term" value="F:hydrolase activity"/>
    <property type="evidence" value="ECO:0007669"/>
    <property type="project" value="UniProtKB-KW"/>
</dbReference>
<keyword evidence="2" id="KW-0378">Hydrolase</keyword>
<dbReference type="Proteomes" id="UP000018296">
    <property type="component" value="Unassembled WGS sequence"/>
</dbReference>
<dbReference type="OrthoDB" id="9797344at2"/>
<dbReference type="Gene3D" id="1.20.58.1910">
    <property type="match status" value="1"/>
</dbReference>
<feature type="domain" description="HD/PDEase" evidence="1">
    <location>
        <begin position="19"/>
        <end position="138"/>
    </location>
</feature>
<dbReference type="SUPFAM" id="SSF109604">
    <property type="entry name" value="HD-domain/PDEase-like"/>
    <property type="match status" value="1"/>
</dbReference>
<accession>V6IYD7</accession>